<proteinExistence type="inferred from homology"/>
<evidence type="ECO:0000259" key="3">
    <source>
        <dbReference type="Pfam" id="PF02678"/>
    </source>
</evidence>
<dbReference type="PANTHER" id="PTHR43594">
    <property type="entry name" value="QUERCETIN 2,3-DIOXYGENASE"/>
    <property type="match status" value="1"/>
</dbReference>
<dbReference type="Gene3D" id="2.60.120.10">
    <property type="entry name" value="Jelly Rolls"/>
    <property type="match status" value="2"/>
</dbReference>
<dbReference type="PANTHER" id="PTHR43594:SF1">
    <property type="entry name" value="QUERCETIN 2,3-DIOXYGENASE PA2418-RELATED"/>
    <property type="match status" value="1"/>
</dbReference>
<evidence type="ECO:0000313" key="5">
    <source>
        <dbReference type="EMBL" id="MDI5892824.1"/>
    </source>
</evidence>
<reference evidence="5 6" key="1">
    <citation type="submission" date="2023-04" db="EMBL/GenBank/DDBJ databases">
        <title>Halomonas strains isolated from rhizosphere soil.</title>
        <authorList>
            <person name="Xu L."/>
            <person name="Sun J.-Q."/>
        </authorList>
    </citation>
    <scope>NUCLEOTIDE SEQUENCE [LARGE SCALE GENOMIC DNA]</scope>
    <source>
        <strain evidence="5 6">LR5S20</strain>
    </source>
</reference>
<dbReference type="InterPro" id="IPR053186">
    <property type="entry name" value="QDO-related"/>
</dbReference>
<evidence type="ECO:0000259" key="4">
    <source>
        <dbReference type="Pfam" id="PF05726"/>
    </source>
</evidence>
<dbReference type="InterPro" id="IPR011051">
    <property type="entry name" value="RmlC_Cupin_sf"/>
</dbReference>
<dbReference type="Pfam" id="PF05726">
    <property type="entry name" value="Pirin_C"/>
    <property type="match status" value="1"/>
</dbReference>
<sequence length="294" mass="32032">MKKIQAVYGAPRGHWVGDGFPVRSLLSYDRLGAEHISPFLLLDHAGPHRFEPTRYRRGVGPHPHRGFETVTLVYQGALEHRDSAGHGGLIGEGDVQWMTAGAGIVHEEYHAPGFAEGGGLLEMVQLWVNLPAQDKVAPPAYQTLLDKEIPRVDLQGNTGQLRVVAGRYLDRTGPARTFTPINVWDLRLVAGGDVTLEVPEGHTTLLVLLEGTLLVNGERIVRDESVVAFERRGETLHLEANNDAKLLLLSGVPIAEPVAGQGPFVMNDEAELHQAFADFQTGKFGNPRGSRADS</sequence>
<feature type="domain" description="Pirin N-terminal" evidence="3">
    <location>
        <begin position="32"/>
        <end position="128"/>
    </location>
</feature>
<feature type="domain" description="Pirin C-terminal" evidence="4">
    <location>
        <begin position="183"/>
        <end position="285"/>
    </location>
</feature>
<gene>
    <name evidence="5" type="ORF">QLQ83_17165</name>
</gene>
<dbReference type="InterPro" id="IPR008778">
    <property type="entry name" value="Pirin_C_dom"/>
</dbReference>
<dbReference type="Proteomes" id="UP001225957">
    <property type="component" value="Unassembled WGS sequence"/>
</dbReference>
<organism evidence="5 6">
    <name type="scientific">Halomonas rhizosphaerae</name>
    <dbReference type="NCBI Taxonomy" id="3043296"/>
    <lineage>
        <taxon>Bacteria</taxon>
        <taxon>Pseudomonadati</taxon>
        <taxon>Pseudomonadota</taxon>
        <taxon>Gammaproteobacteria</taxon>
        <taxon>Oceanospirillales</taxon>
        <taxon>Halomonadaceae</taxon>
        <taxon>Halomonas</taxon>
    </lineage>
</organism>
<dbReference type="InterPro" id="IPR014710">
    <property type="entry name" value="RmlC-like_jellyroll"/>
</dbReference>
<comment type="similarity">
    <text evidence="1 2">Belongs to the pirin family.</text>
</comment>
<dbReference type="CDD" id="cd02909">
    <property type="entry name" value="cupin_pirin_N"/>
    <property type="match status" value="1"/>
</dbReference>
<dbReference type="Pfam" id="PF02678">
    <property type="entry name" value="Pirin"/>
    <property type="match status" value="1"/>
</dbReference>
<name>A0ABT6V3P0_9GAMM</name>
<dbReference type="InterPro" id="IPR012093">
    <property type="entry name" value="Pirin"/>
</dbReference>
<dbReference type="PIRSF" id="PIRSF006232">
    <property type="entry name" value="Pirin"/>
    <property type="match status" value="1"/>
</dbReference>
<dbReference type="InterPro" id="IPR003829">
    <property type="entry name" value="Pirin_N_dom"/>
</dbReference>
<protein>
    <submittedName>
        <fullName evidence="5">Pirin family protein</fullName>
    </submittedName>
</protein>
<dbReference type="SUPFAM" id="SSF51182">
    <property type="entry name" value="RmlC-like cupins"/>
    <property type="match status" value="1"/>
</dbReference>
<evidence type="ECO:0000256" key="2">
    <source>
        <dbReference type="RuleBase" id="RU003457"/>
    </source>
</evidence>
<comment type="caution">
    <text evidence="5">The sequence shown here is derived from an EMBL/GenBank/DDBJ whole genome shotgun (WGS) entry which is preliminary data.</text>
</comment>
<accession>A0ABT6V3P0</accession>
<dbReference type="EMBL" id="JASCQP010000040">
    <property type="protein sequence ID" value="MDI5892824.1"/>
    <property type="molecule type" value="Genomic_DNA"/>
</dbReference>
<dbReference type="RefSeq" id="WP_282736735.1">
    <property type="nucleotide sequence ID" value="NZ_JASCQP010000040.1"/>
</dbReference>
<evidence type="ECO:0000313" key="6">
    <source>
        <dbReference type="Proteomes" id="UP001225957"/>
    </source>
</evidence>
<keyword evidence="6" id="KW-1185">Reference proteome</keyword>
<evidence type="ECO:0000256" key="1">
    <source>
        <dbReference type="ARBA" id="ARBA00008416"/>
    </source>
</evidence>